<gene>
    <name evidence="10" type="primary">aroA</name>
    <name evidence="10" type="ORF">FLAT13_03815</name>
</gene>
<evidence type="ECO:0000256" key="4">
    <source>
        <dbReference type="ARBA" id="ARBA00022605"/>
    </source>
</evidence>
<comment type="similarity">
    <text evidence="2">Belongs to the EPSP synthase family.</text>
</comment>
<evidence type="ECO:0000259" key="9">
    <source>
        <dbReference type="Pfam" id="PF00275"/>
    </source>
</evidence>
<dbReference type="EMBL" id="CAIJDP010000082">
    <property type="protein sequence ID" value="CAD0007367.1"/>
    <property type="molecule type" value="Genomic_DNA"/>
</dbReference>
<evidence type="ECO:0000256" key="3">
    <source>
        <dbReference type="ARBA" id="ARBA00012450"/>
    </source>
</evidence>
<dbReference type="GO" id="GO:0009423">
    <property type="term" value="P:chorismate biosynthetic process"/>
    <property type="evidence" value="ECO:0007669"/>
    <property type="project" value="UniProtKB-UniPathway"/>
</dbReference>
<dbReference type="AlphaFoldDB" id="A0A6V6Z6E3"/>
<evidence type="ECO:0000256" key="6">
    <source>
        <dbReference type="ARBA" id="ARBA00023141"/>
    </source>
</evidence>
<dbReference type="InterPro" id="IPR001986">
    <property type="entry name" value="Enolpyruvate_Tfrase_dom"/>
</dbReference>
<evidence type="ECO:0000256" key="8">
    <source>
        <dbReference type="ARBA" id="ARBA00044633"/>
    </source>
</evidence>
<comment type="pathway">
    <text evidence="1">Metabolic intermediate biosynthesis; chorismate biosynthesis; chorismate from D-erythrose 4-phosphate and phosphoenolpyruvate: step 6/7.</text>
</comment>
<dbReference type="RefSeq" id="WP_180910014.1">
    <property type="nucleotide sequence ID" value="NZ_CAIJDP010000082.1"/>
</dbReference>
<protein>
    <recommendedName>
        <fullName evidence="3">3-phosphoshikimate 1-carboxyvinyltransferase</fullName>
        <ecNumber evidence="3">2.5.1.19</ecNumber>
    </recommendedName>
    <alternativeName>
        <fullName evidence="7">5-enolpyruvylshikimate-3-phosphate synthase</fullName>
    </alternativeName>
</protein>
<name>A0A6V6Z6E3_9FLAO</name>
<organism evidence="10 11">
    <name type="scientific">Flavobacterium salmonis</name>
    <dbReference type="NCBI Taxonomy" id="2654844"/>
    <lineage>
        <taxon>Bacteria</taxon>
        <taxon>Pseudomonadati</taxon>
        <taxon>Bacteroidota</taxon>
        <taxon>Flavobacteriia</taxon>
        <taxon>Flavobacteriales</taxon>
        <taxon>Flavobacteriaceae</taxon>
        <taxon>Flavobacterium</taxon>
    </lineage>
</organism>
<proteinExistence type="inferred from homology"/>
<dbReference type="EC" id="2.5.1.19" evidence="3"/>
<keyword evidence="4" id="KW-0028">Amino-acid biosynthesis</keyword>
<dbReference type="SUPFAM" id="SSF55205">
    <property type="entry name" value="EPT/RTPC-like"/>
    <property type="match status" value="1"/>
</dbReference>
<dbReference type="PANTHER" id="PTHR21090">
    <property type="entry name" value="AROM/DEHYDROQUINATE SYNTHASE"/>
    <property type="match status" value="1"/>
</dbReference>
<keyword evidence="5 10" id="KW-0808">Transferase</keyword>
<accession>A0A6V6Z6E3</accession>
<evidence type="ECO:0000256" key="7">
    <source>
        <dbReference type="ARBA" id="ARBA00030046"/>
    </source>
</evidence>
<comment type="caution">
    <text evidence="10">The sequence shown here is derived from an EMBL/GenBank/DDBJ whole genome shotgun (WGS) entry which is preliminary data.</text>
</comment>
<dbReference type="PIRSF" id="PIRSF000505">
    <property type="entry name" value="EPSPS"/>
    <property type="match status" value="1"/>
</dbReference>
<sequence length="439" mass="49139">MEIIINNFLNSYDDSDIREILPSDKSISQRALLIASLQEEPVIIKKLNYSNSILPLLEALKKLDVPFEKKNNEIIVGKLKKKETTEVPYLNLGSSSAAARFLIGVLVGLEISAVIDGDNTLRSRPMDWLIEPLIELGANIEYLEQEGKLPIKIIPSKIRSGSVKIKIGSAQAVSGVLFAAYAAKIDVDIERPVISRDHTERLLSYIGNIITVHENKSLSFRYNKNNKYNEHTIPVDPSGIAYLIAAHVLQQRKTNLHIKGVCLNSTRIGFIELLKKSGAKIEFENVKEYKGEPIGDIVVLPSIIQKPLYLDDSYLFHSMIDEVPLAISLSLFINGVSEFKNLDELIFKETDRIETTIKMLESYGASVQRNNNSIKVFGKQKLIAGSIPSFYDHRIAMSAVVVGTSLKDESRILESECINTSFPNFTLTMLKLGYKIEEE</sequence>
<dbReference type="GO" id="GO:0008652">
    <property type="term" value="P:amino acid biosynthetic process"/>
    <property type="evidence" value="ECO:0007669"/>
    <property type="project" value="UniProtKB-KW"/>
</dbReference>
<feature type="domain" description="Enolpyruvate transferase" evidence="9">
    <location>
        <begin position="21"/>
        <end position="426"/>
    </location>
</feature>
<comment type="catalytic activity">
    <reaction evidence="8">
        <text>3-phosphoshikimate + phosphoenolpyruvate = 5-O-(1-carboxyvinyl)-3-phosphoshikimate + phosphate</text>
        <dbReference type="Rhea" id="RHEA:21256"/>
        <dbReference type="ChEBI" id="CHEBI:43474"/>
        <dbReference type="ChEBI" id="CHEBI:57701"/>
        <dbReference type="ChEBI" id="CHEBI:58702"/>
        <dbReference type="ChEBI" id="CHEBI:145989"/>
        <dbReference type="EC" id="2.5.1.19"/>
    </reaction>
    <physiologicalReaction direction="left-to-right" evidence="8">
        <dbReference type="Rhea" id="RHEA:21257"/>
    </physiologicalReaction>
</comment>
<dbReference type="PANTHER" id="PTHR21090:SF5">
    <property type="entry name" value="PENTAFUNCTIONAL AROM POLYPEPTIDE"/>
    <property type="match status" value="1"/>
</dbReference>
<dbReference type="InterPro" id="IPR006264">
    <property type="entry name" value="EPSP_synthase"/>
</dbReference>
<evidence type="ECO:0000256" key="5">
    <source>
        <dbReference type="ARBA" id="ARBA00022679"/>
    </source>
</evidence>
<reference evidence="10 11" key="1">
    <citation type="submission" date="2020-06" db="EMBL/GenBank/DDBJ databases">
        <authorList>
            <person name="Criscuolo A."/>
        </authorList>
    </citation>
    <scope>NUCLEOTIDE SEQUENCE [LARGE SCALE GENOMIC DNA]</scope>
    <source>
        <strain evidence="11">CIP 111411</strain>
    </source>
</reference>
<dbReference type="Pfam" id="PF00275">
    <property type="entry name" value="EPSP_synthase"/>
    <property type="match status" value="1"/>
</dbReference>
<dbReference type="InterPro" id="IPR036968">
    <property type="entry name" value="Enolpyruvate_Tfrase_sf"/>
</dbReference>
<keyword evidence="11" id="KW-1185">Reference proteome</keyword>
<dbReference type="Gene3D" id="3.65.10.10">
    <property type="entry name" value="Enolpyruvate transferase domain"/>
    <property type="match status" value="2"/>
</dbReference>
<dbReference type="Proteomes" id="UP000530060">
    <property type="component" value="Unassembled WGS sequence"/>
</dbReference>
<dbReference type="InterPro" id="IPR013792">
    <property type="entry name" value="RNA3'P_cycl/enolpyr_Trfase_a/b"/>
</dbReference>
<evidence type="ECO:0000256" key="1">
    <source>
        <dbReference type="ARBA" id="ARBA00004811"/>
    </source>
</evidence>
<dbReference type="GO" id="GO:0003866">
    <property type="term" value="F:3-phosphoshikimate 1-carboxyvinyltransferase activity"/>
    <property type="evidence" value="ECO:0007669"/>
    <property type="project" value="UniProtKB-EC"/>
</dbReference>
<dbReference type="GO" id="GO:0009073">
    <property type="term" value="P:aromatic amino acid family biosynthetic process"/>
    <property type="evidence" value="ECO:0007669"/>
    <property type="project" value="UniProtKB-KW"/>
</dbReference>
<keyword evidence="6" id="KW-0057">Aromatic amino acid biosynthesis</keyword>
<evidence type="ECO:0000313" key="10">
    <source>
        <dbReference type="EMBL" id="CAD0007367.1"/>
    </source>
</evidence>
<evidence type="ECO:0000256" key="2">
    <source>
        <dbReference type="ARBA" id="ARBA00009948"/>
    </source>
</evidence>
<dbReference type="UniPathway" id="UPA00053">
    <property type="reaction ID" value="UER00089"/>
</dbReference>
<evidence type="ECO:0000313" key="11">
    <source>
        <dbReference type="Proteomes" id="UP000530060"/>
    </source>
</evidence>